<comment type="caution">
    <text evidence="2">The sequence shown here is derived from an EMBL/GenBank/DDBJ whole genome shotgun (WGS) entry which is preliminary data.</text>
</comment>
<dbReference type="EMBL" id="QETB01000004">
    <property type="protein sequence ID" value="PWF26116.1"/>
    <property type="molecule type" value="Genomic_DNA"/>
</dbReference>
<protein>
    <recommendedName>
        <fullName evidence="4">Antitoxin protein</fullName>
    </recommendedName>
</protein>
<dbReference type="OrthoDB" id="3267972at2"/>
<evidence type="ECO:0000313" key="3">
    <source>
        <dbReference type="Proteomes" id="UP000245283"/>
    </source>
</evidence>
<reference evidence="3" key="1">
    <citation type="submission" date="2018-05" db="EMBL/GenBank/DDBJ databases">
        <authorList>
            <person name="Li Y."/>
        </authorList>
    </citation>
    <scope>NUCLEOTIDE SEQUENCE [LARGE SCALE GENOMIC DNA]</scope>
    <source>
        <strain evidence="3">sk1b4</strain>
    </source>
</reference>
<feature type="compositionally biased region" description="Basic and acidic residues" evidence="1">
    <location>
        <begin position="1"/>
        <end position="22"/>
    </location>
</feature>
<feature type="region of interest" description="Disordered" evidence="1">
    <location>
        <begin position="1"/>
        <end position="23"/>
    </location>
</feature>
<sequence length="60" mass="6582">MDLANKAKDFLNSDQAEEKSDQILDQTAGFAKDKLGNDKADQVDKVRDAVDQKIGNEGTK</sequence>
<dbReference type="AlphaFoldDB" id="A0A2V1K9S4"/>
<proteinExistence type="predicted"/>
<evidence type="ECO:0000313" key="2">
    <source>
        <dbReference type="EMBL" id="PWF26116.1"/>
    </source>
</evidence>
<dbReference type="Proteomes" id="UP000245283">
    <property type="component" value="Unassembled WGS sequence"/>
</dbReference>
<organism evidence="2 3">
    <name type="scientific">Ancrocorticia populi</name>
    <dbReference type="NCBI Taxonomy" id="2175228"/>
    <lineage>
        <taxon>Bacteria</taxon>
        <taxon>Bacillati</taxon>
        <taxon>Actinomycetota</taxon>
        <taxon>Actinomycetes</taxon>
        <taxon>Actinomycetales</taxon>
        <taxon>Actinomycetaceae</taxon>
        <taxon>Ancrocorticia</taxon>
    </lineage>
</organism>
<accession>A0A2V1K9S4</accession>
<dbReference type="Pfam" id="PF14013">
    <property type="entry name" value="MT0933_antitox"/>
    <property type="match status" value="1"/>
</dbReference>
<gene>
    <name evidence="2" type="ORF">DD236_08515</name>
</gene>
<dbReference type="InterPro" id="IPR028037">
    <property type="entry name" value="Antitoxin_Rv0909/MT0933"/>
</dbReference>
<keyword evidence="3" id="KW-1185">Reference proteome</keyword>
<name>A0A2V1K9S4_9ACTO</name>
<evidence type="ECO:0008006" key="4">
    <source>
        <dbReference type="Google" id="ProtNLM"/>
    </source>
</evidence>
<dbReference type="RefSeq" id="WP_109093943.1">
    <property type="nucleotide sequence ID" value="NZ_CAMELQ010000083.1"/>
</dbReference>
<evidence type="ECO:0000256" key="1">
    <source>
        <dbReference type="SAM" id="MobiDB-lite"/>
    </source>
</evidence>